<gene>
    <name evidence="2" type="ORF">NTJ_13945</name>
</gene>
<evidence type="ECO:0000256" key="1">
    <source>
        <dbReference type="SAM" id="MobiDB-lite"/>
    </source>
</evidence>
<feature type="compositionally biased region" description="Low complexity" evidence="1">
    <location>
        <begin position="1"/>
        <end position="11"/>
    </location>
</feature>
<evidence type="ECO:0000313" key="3">
    <source>
        <dbReference type="Proteomes" id="UP001307889"/>
    </source>
</evidence>
<name>A0ABN7B9S4_9HEMI</name>
<evidence type="ECO:0000313" key="2">
    <source>
        <dbReference type="EMBL" id="BET01129.1"/>
    </source>
</evidence>
<reference evidence="2 3" key="1">
    <citation type="submission" date="2023-09" db="EMBL/GenBank/DDBJ databases">
        <title>Nesidiocoris tenuis whole genome shotgun sequence.</title>
        <authorList>
            <person name="Shibata T."/>
            <person name="Shimoda M."/>
            <person name="Kobayashi T."/>
            <person name="Uehara T."/>
        </authorList>
    </citation>
    <scope>NUCLEOTIDE SEQUENCE [LARGE SCALE GENOMIC DNA]</scope>
    <source>
        <strain evidence="2 3">Japan</strain>
    </source>
</reference>
<dbReference type="EMBL" id="AP028920">
    <property type="protein sequence ID" value="BET01129.1"/>
    <property type="molecule type" value="Genomic_DNA"/>
</dbReference>
<accession>A0ABN7B9S4</accession>
<keyword evidence="3" id="KW-1185">Reference proteome</keyword>
<sequence>MSFFWTQTTTECPEENNEERAKFHQVTDLNLSQTIDIHRNMGSSTPSIDVDLVQEAHRIVETEEREEEISFACDALETRWTILEESVEPPPSVEFLVDSGASDHLISR</sequence>
<feature type="region of interest" description="Disordered" evidence="1">
    <location>
        <begin position="1"/>
        <end position="20"/>
    </location>
</feature>
<protein>
    <recommendedName>
        <fullName evidence="4">Peptidase A2 domain-containing protein</fullName>
    </recommendedName>
</protein>
<dbReference type="Proteomes" id="UP001307889">
    <property type="component" value="Chromosome 12"/>
</dbReference>
<evidence type="ECO:0008006" key="4">
    <source>
        <dbReference type="Google" id="ProtNLM"/>
    </source>
</evidence>
<proteinExistence type="predicted"/>
<organism evidence="2 3">
    <name type="scientific">Nesidiocoris tenuis</name>
    <dbReference type="NCBI Taxonomy" id="355587"/>
    <lineage>
        <taxon>Eukaryota</taxon>
        <taxon>Metazoa</taxon>
        <taxon>Ecdysozoa</taxon>
        <taxon>Arthropoda</taxon>
        <taxon>Hexapoda</taxon>
        <taxon>Insecta</taxon>
        <taxon>Pterygota</taxon>
        <taxon>Neoptera</taxon>
        <taxon>Paraneoptera</taxon>
        <taxon>Hemiptera</taxon>
        <taxon>Heteroptera</taxon>
        <taxon>Panheteroptera</taxon>
        <taxon>Cimicomorpha</taxon>
        <taxon>Miridae</taxon>
        <taxon>Dicyphina</taxon>
        <taxon>Nesidiocoris</taxon>
    </lineage>
</organism>